<dbReference type="SMART" id="SM01234">
    <property type="entry name" value="Haemolytic"/>
    <property type="match status" value="1"/>
</dbReference>
<reference evidence="2" key="1">
    <citation type="journal article" date="2019" name="Int. J. Syst. Evol. Microbiol.">
        <title>The Global Catalogue of Microorganisms (GCM) 10K type strain sequencing project: providing services to taxonomists for standard genome sequencing and annotation.</title>
        <authorList>
            <consortium name="The Broad Institute Genomics Platform"/>
            <consortium name="The Broad Institute Genome Sequencing Center for Infectious Disease"/>
            <person name="Wu L."/>
            <person name="Ma J."/>
        </authorList>
    </citation>
    <scope>NUCLEOTIDE SEQUENCE [LARGE SCALE GENOMIC DNA]</scope>
    <source>
        <strain evidence="2">JCM 17106</strain>
    </source>
</reference>
<evidence type="ECO:0008006" key="3">
    <source>
        <dbReference type="Google" id="ProtNLM"/>
    </source>
</evidence>
<dbReference type="Proteomes" id="UP001500459">
    <property type="component" value="Unassembled WGS sequence"/>
</dbReference>
<name>A0ABP6UVK5_9FLAO</name>
<sequence length="99" mass="11802">MKIILLLIIKLYWHIIPASKRRRCIFRKSCSNYVYEHTINEGFKAGIRAFNFRYQNCRGTYEVFKNPLINELQVKLPNQQIIDKEEIAKSLIDEITKVI</sequence>
<organism evidence="1 2">
    <name type="scientific">Aquimarina addita</name>
    <dbReference type="NCBI Taxonomy" id="870485"/>
    <lineage>
        <taxon>Bacteria</taxon>
        <taxon>Pseudomonadati</taxon>
        <taxon>Bacteroidota</taxon>
        <taxon>Flavobacteriia</taxon>
        <taxon>Flavobacteriales</taxon>
        <taxon>Flavobacteriaceae</taxon>
        <taxon>Aquimarina</taxon>
    </lineage>
</organism>
<gene>
    <name evidence="1" type="ORF">GCM10022393_39200</name>
</gene>
<comment type="caution">
    <text evidence="1">The sequence shown here is derived from an EMBL/GenBank/DDBJ whole genome shotgun (WGS) entry which is preliminary data.</text>
</comment>
<dbReference type="InterPro" id="IPR002696">
    <property type="entry name" value="Membr_insert_effic_factor_YidD"/>
</dbReference>
<protein>
    <recommendedName>
        <fullName evidence="3">Membrane protein insertion efficiency factor YidD</fullName>
    </recommendedName>
</protein>
<proteinExistence type="predicted"/>
<keyword evidence="2" id="KW-1185">Reference proteome</keyword>
<dbReference type="NCBIfam" id="TIGR00278">
    <property type="entry name" value="membrane protein insertion efficiency factor YidD"/>
    <property type="match status" value="1"/>
</dbReference>
<dbReference type="Pfam" id="PF01809">
    <property type="entry name" value="YidD"/>
    <property type="match status" value="1"/>
</dbReference>
<dbReference type="RefSeq" id="WP_344930366.1">
    <property type="nucleotide sequence ID" value="NZ_BAABCW010000025.1"/>
</dbReference>
<evidence type="ECO:0000313" key="1">
    <source>
        <dbReference type="EMBL" id="GAA3521026.1"/>
    </source>
</evidence>
<accession>A0ABP6UVK5</accession>
<evidence type="ECO:0000313" key="2">
    <source>
        <dbReference type="Proteomes" id="UP001500459"/>
    </source>
</evidence>
<dbReference type="EMBL" id="BAABCW010000025">
    <property type="protein sequence ID" value="GAA3521026.1"/>
    <property type="molecule type" value="Genomic_DNA"/>
</dbReference>